<name>A0AAI8FNX2_9BURK</name>
<dbReference type="InterPro" id="IPR029063">
    <property type="entry name" value="SAM-dependent_MTases_sf"/>
</dbReference>
<dbReference type="SUPFAM" id="SSF53335">
    <property type="entry name" value="S-adenosyl-L-methionine-dependent methyltransferases"/>
    <property type="match status" value="1"/>
</dbReference>
<keyword evidence="2" id="KW-1185">Reference proteome</keyword>
<dbReference type="KEGG" id="bok:DM82_1638"/>
<reference evidence="1 2" key="1">
    <citation type="submission" date="2014-06" db="EMBL/GenBank/DDBJ databases">
        <authorList>
            <person name="Bishop-Lilly K.A."/>
            <person name="Broomall S.M."/>
            <person name="Chain P.S."/>
            <person name="Chertkov O."/>
            <person name="Coyne S.R."/>
            <person name="Daligault H.E."/>
            <person name="Davenport K.W."/>
            <person name="Erkkila T."/>
            <person name="Frey K.G."/>
            <person name="Gibbons H.S."/>
            <person name="Gu W."/>
            <person name="Jaissle J."/>
            <person name="Johnson S.L."/>
            <person name="Koroleva G.I."/>
            <person name="Ladner J.T."/>
            <person name="Lo C.-C."/>
            <person name="Minogue T.D."/>
            <person name="Munk C."/>
            <person name="Palacios G.F."/>
            <person name="Redden C.L."/>
            <person name="Rosenzweig C.N."/>
            <person name="Scholz M.B."/>
            <person name="Teshima H."/>
            <person name="Xu Y."/>
        </authorList>
    </citation>
    <scope>NUCLEOTIDE SEQUENCE [LARGE SCALE GENOMIC DNA]</scope>
    <source>
        <strain evidence="1 2">EO147</strain>
    </source>
</reference>
<proteinExistence type="predicted"/>
<dbReference type="GO" id="GO:0032259">
    <property type="term" value="P:methylation"/>
    <property type="evidence" value="ECO:0007669"/>
    <property type="project" value="UniProtKB-KW"/>
</dbReference>
<protein>
    <submittedName>
        <fullName evidence="1">D12 class N6 adenine-specific DNA methyltransferase</fullName>
    </submittedName>
</protein>
<sequence length="99" mass="11328">MGYDRPHTLFYVDPPYFETEGYGVAFPFSEYEKMAERLRSIKGRAIVSPNDHPEIRRVFDGFHIKSAPIQCTVGGGKGVERRELVIFSWNDSAEPAELF</sequence>
<dbReference type="EMBL" id="CP008726">
    <property type="protein sequence ID" value="AIO67320.1"/>
    <property type="molecule type" value="Genomic_DNA"/>
</dbReference>
<keyword evidence="1" id="KW-0808">Transferase</keyword>
<dbReference type="REBASE" id="93607">
    <property type="entry name" value="M.BokBDUORF1638P"/>
</dbReference>
<dbReference type="Gene3D" id="3.40.50.150">
    <property type="entry name" value="Vaccinia Virus protein VP39"/>
    <property type="match status" value="1"/>
</dbReference>
<dbReference type="Proteomes" id="UP000029424">
    <property type="component" value="Chromosome 1"/>
</dbReference>
<evidence type="ECO:0000313" key="2">
    <source>
        <dbReference type="Proteomes" id="UP000029424"/>
    </source>
</evidence>
<organism evidence="1 2">
    <name type="scientific">Burkholderia oklahomensis</name>
    <dbReference type="NCBI Taxonomy" id="342113"/>
    <lineage>
        <taxon>Bacteria</taxon>
        <taxon>Pseudomonadati</taxon>
        <taxon>Pseudomonadota</taxon>
        <taxon>Betaproteobacteria</taxon>
        <taxon>Burkholderiales</taxon>
        <taxon>Burkholderiaceae</taxon>
        <taxon>Burkholderia</taxon>
        <taxon>pseudomallei group</taxon>
    </lineage>
</organism>
<accession>A0AAI8FNX2</accession>
<dbReference type="AlphaFoldDB" id="A0AAI8FNX2"/>
<dbReference type="GO" id="GO:0008168">
    <property type="term" value="F:methyltransferase activity"/>
    <property type="evidence" value="ECO:0007669"/>
    <property type="project" value="UniProtKB-KW"/>
</dbReference>
<evidence type="ECO:0000313" key="1">
    <source>
        <dbReference type="EMBL" id="AIO67320.1"/>
    </source>
</evidence>
<gene>
    <name evidence="1" type="ORF">DM82_1638</name>
</gene>
<keyword evidence="1" id="KW-0489">Methyltransferase</keyword>